<comment type="caution">
    <text evidence="2">The sequence shown here is derived from an EMBL/GenBank/DDBJ whole genome shotgun (WGS) entry which is preliminary data.</text>
</comment>
<proteinExistence type="predicted"/>
<gene>
    <name evidence="2" type="ORF">BN9_120700</name>
</gene>
<dbReference type="Proteomes" id="UP000053237">
    <property type="component" value="Unassembled WGS sequence"/>
</dbReference>
<feature type="chain" id="PRO_5001529663" description="Peptidase A1 domain-containing protein" evidence="1">
    <location>
        <begin position="26"/>
        <end position="354"/>
    </location>
</feature>
<sequence length="354" mass="41116">MKSRFLRTLGLAVGVFLAHEPSVIAIHVRLIQAKSARSTEFKRSMLLKIEPRVEFNTNGAPIKFDNCEKTIFDLTLVIENGPIPKTELVWTKTPRVILPFLLHKFHPEDSFSKSNQVETTEILSYKQNSETYYIGWRLNWKSLNILAKGIGFNHYPAPSLALDGYISQRFGQYTYEWVKGKGPILKFGESQEFQRIHMRFPKKVMLCTQVQFFHSHQSCQGVDFQLHHEATKIPPEYFNRIGYKFRDLLHLVNGRYQGNCQTLIPHILKINSQLNLYLGLKLTWYTYGKTMALEFNPAQSIMQSGDICTLLLENSKVKNEWKLGSSFLRAVDIFLYLTRDSSKNYFKMIQKNSE</sequence>
<name>A0A024GTV9_9STRA</name>
<organism evidence="2 3">
    <name type="scientific">Albugo candida</name>
    <dbReference type="NCBI Taxonomy" id="65357"/>
    <lineage>
        <taxon>Eukaryota</taxon>
        <taxon>Sar</taxon>
        <taxon>Stramenopiles</taxon>
        <taxon>Oomycota</taxon>
        <taxon>Peronosporomycetes</taxon>
        <taxon>Albuginales</taxon>
        <taxon>Albuginaceae</taxon>
        <taxon>Albugo</taxon>
    </lineage>
</organism>
<evidence type="ECO:0000313" key="2">
    <source>
        <dbReference type="EMBL" id="CCI50381.1"/>
    </source>
</evidence>
<evidence type="ECO:0000313" key="3">
    <source>
        <dbReference type="Proteomes" id="UP000053237"/>
    </source>
</evidence>
<reference evidence="2 3" key="1">
    <citation type="submission" date="2012-05" db="EMBL/GenBank/DDBJ databases">
        <title>Recombination and specialization in a pathogen metapopulation.</title>
        <authorList>
            <person name="Gardiner A."/>
            <person name="Kemen E."/>
            <person name="Schultz-Larsen T."/>
            <person name="MacLean D."/>
            <person name="Van Oosterhout C."/>
            <person name="Jones J.D.G."/>
        </authorList>
    </citation>
    <scope>NUCLEOTIDE SEQUENCE [LARGE SCALE GENOMIC DNA]</scope>
    <source>
        <strain evidence="2 3">Ac Nc2</strain>
    </source>
</reference>
<dbReference type="EMBL" id="CAIX01000469">
    <property type="protein sequence ID" value="CCI50381.1"/>
    <property type="molecule type" value="Genomic_DNA"/>
</dbReference>
<evidence type="ECO:0008006" key="4">
    <source>
        <dbReference type="Google" id="ProtNLM"/>
    </source>
</evidence>
<evidence type="ECO:0000256" key="1">
    <source>
        <dbReference type="SAM" id="SignalP"/>
    </source>
</evidence>
<feature type="signal peptide" evidence="1">
    <location>
        <begin position="1"/>
        <end position="25"/>
    </location>
</feature>
<keyword evidence="1" id="KW-0732">Signal</keyword>
<keyword evidence="3" id="KW-1185">Reference proteome</keyword>
<accession>A0A024GTV9</accession>
<dbReference type="InParanoid" id="A0A024GTV9"/>
<protein>
    <recommendedName>
        <fullName evidence="4">Peptidase A1 domain-containing protein</fullName>
    </recommendedName>
</protein>
<dbReference type="AlphaFoldDB" id="A0A024GTV9"/>